<dbReference type="SUPFAM" id="SSF47781">
    <property type="entry name" value="RuvA domain 2-like"/>
    <property type="match status" value="1"/>
</dbReference>
<dbReference type="Pfam" id="PF17782">
    <property type="entry name" value="WHD_DprA"/>
    <property type="match status" value="1"/>
</dbReference>
<dbReference type="PANTHER" id="PTHR43022:SF1">
    <property type="entry name" value="PROTEIN SMF"/>
    <property type="match status" value="1"/>
</dbReference>
<dbReference type="Gene3D" id="3.40.50.450">
    <property type="match status" value="1"/>
</dbReference>
<dbReference type="InterPro" id="IPR010994">
    <property type="entry name" value="RuvA_2-like"/>
</dbReference>
<dbReference type="EMBL" id="JANUGU010000010">
    <property type="protein sequence ID" value="MCS0660877.1"/>
    <property type="molecule type" value="Genomic_DNA"/>
</dbReference>
<evidence type="ECO:0000259" key="2">
    <source>
        <dbReference type="Pfam" id="PF02481"/>
    </source>
</evidence>
<protein>
    <submittedName>
        <fullName evidence="4">DNA-processing protein DprA</fullName>
    </submittedName>
</protein>
<evidence type="ECO:0000313" key="4">
    <source>
        <dbReference type="EMBL" id="MCS0660877.1"/>
    </source>
</evidence>
<dbReference type="Pfam" id="PF02481">
    <property type="entry name" value="DNA_processg_A"/>
    <property type="match status" value="1"/>
</dbReference>
<comment type="caution">
    <text evidence="4">The sequence shown here is derived from an EMBL/GenBank/DDBJ whole genome shotgun (WGS) entry which is preliminary data.</text>
</comment>
<dbReference type="InterPro" id="IPR003488">
    <property type="entry name" value="DprA"/>
</dbReference>
<accession>A0ABT2D3S0</accession>
<dbReference type="PANTHER" id="PTHR43022">
    <property type="entry name" value="PROTEIN SMF"/>
    <property type="match status" value="1"/>
</dbReference>
<sequence length="371" mass="38224">MQDTDPTTAASSAHLADWLRLEQASGVGCRTANLLLAEFGSPRAIVEAGVKELSAHVSKAQASALCAPDSPAFSALLAATLDWLKRPGHHLITRHDQRYPALLAQIPDPPLMLYAIGEPGLLAQPCLAIVGSRNASAQGRANAEAFAQALSDGGLTIVSGLAAGIDASAHIGALRGGASTIAVVGTGLDRVYPARHRELAQCIARQGCMLSEYALGTGPIANNFPRRNRIISGLAAGVLVVEAAAESGSLITAGLANDQGREVFAVPGSIHSALSKGCHKLIRDGALLVETANDVLQAMHMSPLAAVAPAMPNDGACDQLLGRIGFDPVCFDALASHTGAPAASLASQLLLLELAGQLERLPGNIIQRIVR</sequence>
<name>A0ABT2D3S0_9BURK</name>
<evidence type="ECO:0000259" key="3">
    <source>
        <dbReference type="Pfam" id="PF17782"/>
    </source>
</evidence>
<keyword evidence="5" id="KW-1185">Reference proteome</keyword>
<feature type="domain" description="Smf/DprA SLOG" evidence="2">
    <location>
        <begin position="91"/>
        <end position="299"/>
    </location>
</feature>
<dbReference type="SUPFAM" id="SSF102405">
    <property type="entry name" value="MCP/YpsA-like"/>
    <property type="match status" value="1"/>
</dbReference>
<evidence type="ECO:0000313" key="5">
    <source>
        <dbReference type="Proteomes" id="UP001204621"/>
    </source>
</evidence>
<feature type="domain" description="DprA winged helix" evidence="3">
    <location>
        <begin position="306"/>
        <end position="364"/>
    </location>
</feature>
<dbReference type="InterPro" id="IPR057666">
    <property type="entry name" value="DrpA_SLOG"/>
</dbReference>
<dbReference type="Proteomes" id="UP001204621">
    <property type="component" value="Unassembled WGS sequence"/>
</dbReference>
<evidence type="ECO:0000256" key="1">
    <source>
        <dbReference type="ARBA" id="ARBA00006525"/>
    </source>
</evidence>
<comment type="similarity">
    <text evidence="1">Belongs to the DprA/Smf family.</text>
</comment>
<dbReference type="InterPro" id="IPR041614">
    <property type="entry name" value="DprA_WH"/>
</dbReference>
<organism evidence="4 5">
    <name type="scientific">Massilia terrae</name>
    <dbReference type="NCBI Taxonomy" id="1811224"/>
    <lineage>
        <taxon>Bacteria</taxon>
        <taxon>Pseudomonadati</taxon>
        <taxon>Pseudomonadota</taxon>
        <taxon>Betaproteobacteria</taxon>
        <taxon>Burkholderiales</taxon>
        <taxon>Oxalobacteraceae</taxon>
        <taxon>Telluria group</taxon>
        <taxon>Massilia</taxon>
    </lineage>
</organism>
<dbReference type="NCBIfam" id="TIGR00732">
    <property type="entry name" value="dprA"/>
    <property type="match status" value="1"/>
</dbReference>
<gene>
    <name evidence="4" type="primary">dprA</name>
    <name evidence="4" type="ORF">NX778_22655</name>
</gene>
<proteinExistence type="inferred from homology"/>
<reference evidence="4 5" key="1">
    <citation type="submission" date="2022-08" db="EMBL/GenBank/DDBJ databases">
        <title>Reclassification of Massilia species as members of the genera Telluria, Duganella, Pseudoduganella, Mokoshia gen. nov. and Zemynaea gen. nov. using orthogonal and non-orthogonal genome-based approaches.</title>
        <authorList>
            <person name="Bowman J.P."/>
        </authorList>
    </citation>
    <scope>NUCLEOTIDE SEQUENCE [LARGE SCALE GENOMIC DNA]</scope>
    <source>
        <strain evidence="4 5">JCM 31606</strain>
    </source>
</reference>